<feature type="region of interest" description="Disordered" evidence="1">
    <location>
        <begin position="165"/>
        <end position="214"/>
    </location>
</feature>
<sequence length="214" mass="24108">MLPQSSNDSFEIERFSQQVAEGMKDLSPGQRILAEKVISEIVFYGQLGQLNSEMSKGFQNMIDKPHDEAHEASKTETTNEIKAQSSALRPKRNAACSIARHDDRLRLCLIPSILTMSKPKICTHKSRSRNKHHGSKQCIKLKLSHGGKQVCYPTRRYKKQFERKNVRPLKSRQYSSSNLTSTASETSRTSVSKKTSTCSSLDSTKSFSDVDKPQ</sequence>
<feature type="compositionally biased region" description="Polar residues" evidence="1">
    <location>
        <begin position="172"/>
        <end position="183"/>
    </location>
</feature>
<name>A0A8I6TKZ1_CIMLE</name>
<dbReference type="KEGG" id="clec:106673146"/>
<evidence type="ECO:0000313" key="2">
    <source>
        <dbReference type="EnsemblMetazoa" id="XP_014260636.1"/>
    </source>
</evidence>
<dbReference type="RefSeq" id="XP_014260636.1">
    <property type="nucleotide sequence ID" value="XM_014405150.1"/>
</dbReference>
<evidence type="ECO:0000256" key="1">
    <source>
        <dbReference type="SAM" id="MobiDB-lite"/>
    </source>
</evidence>
<accession>A0A8I6TKZ1</accession>
<feature type="compositionally biased region" description="Low complexity" evidence="1">
    <location>
        <begin position="184"/>
        <end position="200"/>
    </location>
</feature>
<dbReference type="EnsemblMetazoa" id="XM_014405150.1">
    <property type="protein sequence ID" value="XP_014260636.1"/>
    <property type="gene ID" value="LOC106673146"/>
</dbReference>
<dbReference type="OrthoDB" id="6152242at2759"/>
<dbReference type="AlphaFoldDB" id="A0A8I6TKZ1"/>
<proteinExistence type="predicted"/>
<keyword evidence="3" id="KW-1185">Reference proteome</keyword>
<organism evidence="2 3">
    <name type="scientific">Cimex lectularius</name>
    <name type="common">Bed bug</name>
    <name type="synonym">Acanthia lectularia</name>
    <dbReference type="NCBI Taxonomy" id="79782"/>
    <lineage>
        <taxon>Eukaryota</taxon>
        <taxon>Metazoa</taxon>
        <taxon>Ecdysozoa</taxon>
        <taxon>Arthropoda</taxon>
        <taxon>Hexapoda</taxon>
        <taxon>Insecta</taxon>
        <taxon>Pterygota</taxon>
        <taxon>Neoptera</taxon>
        <taxon>Paraneoptera</taxon>
        <taxon>Hemiptera</taxon>
        <taxon>Heteroptera</taxon>
        <taxon>Panheteroptera</taxon>
        <taxon>Cimicomorpha</taxon>
        <taxon>Cimicidae</taxon>
        <taxon>Cimex</taxon>
    </lineage>
</organism>
<evidence type="ECO:0000313" key="3">
    <source>
        <dbReference type="Proteomes" id="UP000494040"/>
    </source>
</evidence>
<dbReference type="Proteomes" id="UP000494040">
    <property type="component" value="Unassembled WGS sequence"/>
</dbReference>
<dbReference type="GeneID" id="106673146"/>
<reference evidence="2" key="1">
    <citation type="submission" date="2022-01" db="UniProtKB">
        <authorList>
            <consortium name="EnsemblMetazoa"/>
        </authorList>
    </citation>
    <scope>IDENTIFICATION</scope>
</reference>
<protein>
    <submittedName>
        <fullName evidence="2">Uncharacterized protein</fullName>
    </submittedName>
</protein>